<proteinExistence type="predicted"/>
<dbReference type="AlphaFoldDB" id="A0A100WIZ9"/>
<sequence>MWWFHRRPPATAWCEGCSQSRPACCMNWNTLGLYRCRQCNPDPGPPHDSQSPQQRACSLRYAAARRSLRHRCTECGRKYRDHYVMSGPWRLPPEDQALYEILKDVSLCPDCVGDDPFDHGWMGMTLGYA</sequence>
<evidence type="ECO:0000313" key="2">
    <source>
        <dbReference type="Proteomes" id="UP000069443"/>
    </source>
</evidence>
<reference evidence="2" key="2">
    <citation type="submission" date="2016-02" db="EMBL/GenBank/DDBJ databases">
        <title>Draft genome sequence of five rapidly growing Mycobacterium species.</title>
        <authorList>
            <person name="Katahira K."/>
            <person name="Gotou Y."/>
            <person name="Iida K."/>
            <person name="Ogura Y."/>
            <person name="Hayashi T."/>
        </authorList>
    </citation>
    <scope>NUCLEOTIDE SEQUENCE [LARGE SCALE GENOMIC DNA]</scope>
    <source>
        <strain evidence="2">JCM15298</strain>
    </source>
</reference>
<evidence type="ECO:0000313" key="1">
    <source>
        <dbReference type="EMBL" id="GAS98769.1"/>
    </source>
</evidence>
<reference evidence="2" key="1">
    <citation type="journal article" date="2016" name="Genome Announc.">
        <title>Draft Genome Sequences of Five Rapidly Growing Mycobacterium Species, M. thermoresistibile, M. fortuitum subsp. acetamidolyticum, M. canariasense, M. brisbanense, and M. novocastrense.</title>
        <authorList>
            <person name="Katahira K."/>
            <person name="Ogura Y."/>
            <person name="Gotoh Y."/>
            <person name="Hayashi T."/>
        </authorList>
    </citation>
    <scope>NUCLEOTIDE SEQUENCE [LARGE SCALE GENOMIC DNA]</scope>
    <source>
        <strain evidence="2">JCM15298</strain>
    </source>
</reference>
<accession>A0A100WIZ9</accession>
<dbReference type="Proteomes" id="UP000069443">
    <property type="component" value="Unassembled WGS sequence"/>
</dbReference>
<protein>
    <submittedName>
        <fullName evidence="1">Uncharacterized protein</fullName>
    </submittedName>
</protein>
<keyword evidence="2" id="KW-1185">Reference proteome</keyword>
<name>A0A100WIZ9_MYCCR</name>
<organism evidence="1 2">
    <name type="scientific">Mycolicibacterium canariasense</name>
    <name type="common">Mycobacterium canariasense</name>
    <dbReference type="NCBI Taxonomy" id="228230"/>
    <lineage>
        <taxon>Bacteria</taxon>
        <taxon>Bacillati</taxon>
        <taxon>Actinomycetota</taxon>
        <taxon>Actinomycetes</taxon>
        <taxon>Mycobacteriales</taxon>
        <taxon>Mycobacteriaceae</taxon>
        <taxon>Mycolicibacterium</taxon>
    </lineage>
</organism>
<comment type="caution">
    <text evidence="1">The sequence shown here is derived from an EMBL/GenBank/DDBJ whole genome shotgun (WGS) entry which is preliminary data.</text>
</comment>
<gene>
    <name evidence="1" type="ORF">RMCC_5734</name>
</gene>
<dbReference type="EMBL" id="BCSY01000094">
    <property type="protein sequence ID" value="GAS98769.1"/>
    <property type="molecule type" value="Genomic_DNA"/>
</dbReference>